<dbReference type="SUPFAM" id="SSF54695">
    <property type="entry name" value="POZ domain"/>
    <property type="match status" value="2"/>
</dbReference>
<gene>
    <name evidence="2" type="ORF">LGLO00237_LOCUS34841</name>
</gene>
<name>A0A7S4E0W2_9EUKA</name>
<dbReference type="SMART" id="SM00225">
    <property type="entry name" value="BTB"/>
    <property type="match status" value="2"/>
</dbReference>
<feature type="domain" description="BTB" evidence="1">
    <location>
        <begin position="129"/>
        <end position="205"/>
    </location>
</feature>
<evidence type="ECO:0000313" key="2">
    <source>
        <dbReference type="EMBL" id="CAE0683053.1"/>
    </source>
</evidence>
<sequence>MRRLAVDISNLLEKGQHLCDVKVVTSERCFEVHHDVLSMRSPGLHRLLQEGKGVVSLRPYSSEAVEWLLHFIYGDEKFPFPYHLLDTICELESILKVRGLAKYLRDKFGLSIDRKSKDSAFFDLSYRCGNVEICAGEGEQQQRFTGSSAILSARGSFFEALFSRKWTCKDSKRTKETKLRFDYVHPAVMNLLLDYAYTGALPERHVVQGRHGPVSFWLAALHFGYYFGMEPFVNECEWTIAQRHLSRANLATIWRSLPVVPQTGSRGILVDECVGYLEAHMGEFTEPCLRLDAELAQEGQPADDARALRKEAAYFYAIPKDLMKAALNSGRVTLDTIPLRKGLKLWARAHLEGLATEHKHKGFVVGDRVRFDGLKARPQLNGRLGIVQHEESGGRHVVRIPSSNRLARATYVRVRPSNLKREPTSPNRAMEIDEYLKDLEPPSTLFNQANRLRIEALRIISRIQGRSGR</sequence>
<dbReference type="PROSITE" id="PS50097">
    <property type="entry name" value="BTB"/>
    <property type="match status" value="2"/>
</dbReference>
<protein>
    <recommendedName>
        <fullName evidence="1">BTB domain-containing protein</fullName>
    </recommendedName>
</protein>
<dbReference type="CDD" id="cd18186">
    <property type="entry name" value="BTB_POZ_ZBTB_KLHL-like"/>
    <property type="match status" value="2"/>
</dbReference>
<dbReference type="InterPro" id="IPR011333">
    <property type="entry name" value="SKP1/BTB/POZ_sf"/>
</dbReference>
<dbReference type="InterPro" id="IPR000210">
    <property type="entry name" value="BTB/POZ_dom"/>
</dbReference>
<dbReference type="PANTHER" id="PTHR24413">
    <property type="entry name" value="SPECKLE-TYPE POZ PROTEIN"/>
    <property type="match status" value="1"/>
</dbReference>
<reference evidence="2" key="1">
    <citation type="submission" date="2021-01" db="EMBL/GenBank/DDBJ databases">
        <authorList>
            <person name="Corre E."/>
            <person name="Pelletier E."/>
            <person name="Niang G."/>
            <person name="Scheremetjew M."/>
            <person name="Finn R."/>
            <person name="Kale V."/>
            <person name="Holt S."/>
            <person name="Cochrane G."/>
            <person name="Meng A."/>
            <person name="Brown T."/>
            <person name="Cohen L."/>
        </authorList>
    </citation>
    <scope>NUCLEOTIDE SEQUENCE</scope>
    <source>
        <strain evidence="2">CCCM811</strain>
    </source>
</reference>
<dbReference type="AlphaFoldDB" id="A0A7S4E0W2"/>
<proteinExistence type="predicted"/>
<dbReference type="Gene3D" id="3.30.710.10">
    <property type="entry name" value="Potassium Channel Kv1.1, Chain A"/>
    <property type="match status" value="2"/>
</dbReference>
<organism evidence="2">
    <name type="scientific">Lotharella globosa</name>
    <dbReference type="NCBI Taxonomy" id="91324"/>
    <lineage>
        <taxon>Eukaryota</taxon>
        <taxon>Sar</taxon>
        <taxon>Rhizaria</taxon>
        <taxon>Cercozoa</taxon>
        <taxon>Chlorarachniophyceae</taxon>
        <taxon>Lotharella</taxon>
    </lineage>
</organism>
<evidence type="ECO:0000259" key="1">
    <source>
        <dbReference type="PROSITE" id="PS50097"/>
    </source>
</evidence>
<accession>A0A7S4E0W2</accession>
<dbReference type="Pfam" id="PF00651">
    <property type="entry name" value="BTB"/>
    <property type="match status" value="2"/>
</dbReference>
<feature type="domain" description="BTB" evidence="1">
    <location>
        <begin position="19"/>
        <end position="76"/>
    </location>
</feature>
<dbReference type="EMBL" id="HBIV01050516">
    <property type="protein sequence ID" value="CAE0683053.1"/>
    <property type="molecule type" value="Transcribed_RNA"/>
</dbReference>